<dbReference type="Proteomes" id="UP000431901">
    <property type="component" value="Unassembled WGS sequence"/>
</dbReference>
<evidence type="ECO:0000256" key="1">
    <source>
        <dbReference type="SAM" id="Phobius"/>
    </source>
</evidence>
<protein>
    <recommendedName>
        <fullName evidence="4">Vegetative cell wall protein gp1</fullName>
    </recommendedName>
</protein>
<keyword evidence="3" id="KW-1185">Reference proteome</keyword>
<evidence type="ECO:0000313" key="3">
    <source>
        <dbReference type="Proteomes" id="UP000431901"/>
    </source>
</evidence>
<dbReference type="AlphaFoldDB" id="A0A6I4WAG9"/>
<gene>
    <name evidence="2" type="ORF">GQ466_27995</name>
</gene>
<reference evidence="2 3" key="1">
    <citation type="submission" date="2019-12" db="EMBL/GenBank/DDBJ databases">
        <title>Nocardia macrotermitis sp. nov. and Nocardia aurantia sp. nov., isolated from the gut of the fungus growing-termite Macrotermes natalensis.</title>
        <authorList>
            <person name="Christine B."/>
            <person name="Rene B."/>
        </authorList>
    </citation>
    <scope>NUCLEOTIDE SEQUENCE [LARGE SCALE GENOMIC DNA]</scope>
    <source>
        <strain evidence="2 3">DSM 102126</strain>
    </source>
</reference>
<dbReference type="RefSeq" id="WP_161106060.1">
    <property type="nucleotide sequence ID" value="NZ_JBHLYI010000015.1"/>
</dbReference>
<proteinExistence type="predicted"/>
<keyword evidence="1" id="KW-1133">Transmembrane helix</keyword>
<dbReference type="OrthoDB" id="529448at2"/>
<dbReference type="EMBL" id="WUTW01000009">
    <property type="protein sequence ID" value="MXQ67869.1"/>
    <property type="molecule type" value="Genomic_DNA"/>
</dbReference>
<evidence type="ECO:0000313" key="2">
    <source>
        <dbReference type="EMBL" id="MXQ67869.1"/>
    </source>
</evidence>
<organism evidence="2 3">
    <name type="scientific">Actinomadura rayongensis</name>
    <dbReference type="NCBI Taxonomy" id="1429076"/>
    <lineage>
        <taxon>Bacteria</taxon>
        <taxon>Bacillati</taxon>
        <taxon>Actinomycetota</taxon>
        <taxon>Actinomycetes</taxon>
        <taxon>Streptosporangiales</taxon>
        <taxon>Thermomonosporaceae</taxon>
        <taxon>Actinomadura</taxon>
    </lineage>
</organism>
<accession>A0A6I4WAG9</accession>
<feature type="transmembrane region" description="Helical" evidence="1">
    <location>
        <begin position="66"/>
        <end position="92"/>
    </location>
</feature>
<evidence type="ECO:0008006" key="4">
    <source>
        <dbReference type="Google" id="ProtNLM"/>
    </source>
</evidence>
<feature type="transmembrane region" description="Helical" evidence="1">
    <location>
        <begin position="222"/>
        <end position="240"/>
    </location>
</feature>
<name>A0A6I4WAG9_9ACTN</name>
<keyword evidence="1" id="KW-0812">Transmembrane</keyword>
<comment type="caution">
    <text evidence="2">The sequence shown here is derived from an EMBL/GenBank/DDBJ whole genome shotgun (WGS) entry which is preliminary data.</text>
</comment>
<keyword evidence="1" id="KW-0472">Membrane</keyword>
<sequence length="311" mass="33126">MTAFLGAIGAKLADRWVTALLGPGLLFLGAVALAARLGQTHALSARRLAHWLDALAAQPAARSTGAVLVAAAGVLIGSAAAGLAATAAGNAVRRLWNLPGRRLPWSLLRAWRRRRWFAADEAVKAAAREYDAAPHSAARHAAPHSAARHAVAARRATDRRDAVCLVEPDRPTWIADRLRAAAERVRTTYGFGLDSAWPHLWSLASEPLRADVAAAQDAYERAALLFGWSLLYLVLAPWWWPALLIAAVTAATAWTKARTAADTVAVLVETTVDLHLRDLADRLGLAAGEPVTARTGALIAARLAKHRPLDA</sequence>